<reference evidence="1 2" key="1">
    <citation type="journal article" date="2022" name="BMC Genomics">
        <title>Comparative genome analysis of mycobacteria focusing on tRNA and non-coding RNA.</title>
        <authorList>
            <person name="Behra P.R.K."/>
            <person name="Pettersson B.M.F."/>
            <person name="Ramesh M."/>
            <person name="Das S."/>
            <person name="Dasgupta S."/>
            <person name="Kirsebom L.A."/>
        </authorList>
    </citation>
    <scope>NUCLEOTIDE SEQUENCE [LARGE SCALE GENOMIC DNA]</scope>
    <source>
        <strain evidence="1 2">DSM 44078</strain>
    </source>
</reference>
<comment type="caution">
    <text evidence="1">The sequence shown here is derived from an EMBL/GenBank/DDBJ whole genome shotgun (WGS) entry which is preliminary data.</text>
</comment>
<organism evidence="1 2">
    <name type="scientific">Mycolicibacterium komossense</name>
    <dbReference type="NCBI Taxonomy" id="1779"/>
    <lineage>
        <taxon>Bacteria</taxon>
        <taxon>Bacillati</taxon>
        <taxon>Actinomycetota</taxon>
        <taxon>Actinomycetes</taxon>
        <taxon>Mycobacteriales</taxon>
        <taxon>Mycobacteriaceae</taxon>
        <taxon>Mycolicibacterium</taxon>
    </lineage>
</organism>
<dbReference type="Proteomes" id="UP001526201">
    <property type="component" value="Unassembled WGS sequence"/>
</dbReference>
<gene>
    <name evidence="1" type="ORF">H7J73_03575</name>
</gene>
<proteinExistence type="predicted"/>
<evidence type="ECO:0000313" key="1">
    <source>
        <dbReference type="EMBL" id="MCV7225116.1"/>
    </source>
</evidence>
<evidence type="ECO:0008006" key="3">
    <source>
        <dbReference type="Google" id="ProtNLM"/>
    </source>
</evidence>
<evidence type="ECO:0000313" key="2">
    <source>
        <dbReference type="Proteomes" id="UP001526201"/>
    </source>
</evidence>
<keyword evidence="2" id="KW-1185">Reference proteome</keyword>
<accession>A0ABT3C6Q3</accession>
<name>A0ABT3C6Q3_9MYCO</name>
<protein>
    <recommendedName>
        <fullName evidence="3">Alcohol dehydrogenase</fullName>
    </recommendedName>
</protein>
<dbReference type="EMBL" id="JACKTY010000012">
    <property type="protein sequence ID" value="MCV7225116.1"/>
    <property type="molecule type" value="Genomic_DNA"/>
</dbReference>
<sequence length="65" mass="7469">MTNFELELVGSRGKRPSSYRTALRLMQDGRVDVTQVQPRVLPIEKWQQGLDLVAKGRKVVFELAR</sequence>